<sequence length="195" mass="21407">MASDAERNGTEAHKLHGRTLRSDASVSASGQPVAVDQIEPGDRIWCPVDVDLADSPQPAEVDFWDYLSAPPASPPRTASGRLKAETPIRDNAFELRLYDAIADGEVPKPSAGTTSLSPYTWPDVVFDTPIKPNINRAVLSEVLRTCRKHSHDFNVQGLLRKVAFPLNRCDQQAQSQIQCGLTLDQVDSDSMEYYG</sequence>
<comment type="caution">
    <text evidence="2">The sequence shown here is derived from an EMBL/GenBank/DDBJ whole genome shotgun (WGS) entry which is preliminary data.</text>
</comment>
<accession>A0AAD6Z858</accession>
<evidence type="ECO:0000313" key="2">
    <source>
        <dbReference type="EMBL" id="KAJ7311784.1"/>
    </source>
</evidence>
<dbReference type="EMBL" id="JARIHO010000074">
    <property type="protein sequence ID" value="KAJ7311784.1"/>
    <property type="molecule type" value="Genomic_DNA"/>
</dbReference>
<proteinExistence type="predicted"/>
<feature type="compositionally biased region" description="Basic and acidic residues" evidence="1">
    <location>
        <begin position="1"/>
        <end position="14"/>
    </location>
</feature>
<gene>
    <name evidence="2" type="ORF">DFH08DRAFT_822548</name>
</gene>
<feature type="region of interest" description="Disordered" evidence="1">
    <location>
        <begin position="1"/>
        <end position="32"/>
    </location>
</feature>
<evidence type="ECO:0000256" key="1">
    <source>
        <dbReference type="SAM" id="MobiDB-lite"/>
    </source>
</evidence>
<keyword evidence="3" id="KW-1185">Reference proteome</keyword>
<reference evidence="2" key="1">
    <citation type="submission" date="2023-03" db="EMBL/GenBank/DDBJ databases">
        <title>Massive genome expansion in bonnet fungi (Mycena s.s.) driven by repeated elements and novel gene families across ecological guilds.</title>
        <authorList>
            <consortium name="Lawrence Berkeley National Laboratory"/>
            <person name="Harder C.B."/>
            <person name="Miyauchi S."/>
            <person name="Viragh M."/>
            <person name="Kuo A."/>
            <person name="Thoen E."/>
            <person name="Andreopoulos B."/>
            <person name="Lu D."/>
            <person name="Skrede I."/>
            <person name="Drula E."/>
            <person name="Henrissat B."/>
            <person name="Morin E."/>
            <person name="Kohler A."/>
            <person name="Barry K."/>
            <person name="LaButti K."/>
            <person name="Morin E."/>
            <person name="Salamov A."/>
            <person name="Lipzen A."/>
            <person name="Mereny Z."/>
            <person name="Hegedus B."/>
            <person name="Baldrian P."/>
            <person name="Stursova M."/>
            <person name="Weitz H."/>
            <person name="Taylor A."/>
            <person name="Grigoriev I.V."/>
            <person name="Nagy L.G."/>
            <person name="Martin F."/>
            <person name="Kauserud H."/>
        </authorList>
    </citation>
    <scope>NUCLEOTIDE SEQUENCE</scope>
    <source>
        <strain evidence="2">CBHHK002</strain>
    </source>
</reference>
<dbReference type="Proteomes" id="UP001218218">
    <property type="component" value="Unassembled WGS sequence"/>
</dbReference>
<dbReference type="AlphaFoldDB" id="A0AAD6Z858"/>
<evidence type="ECO:0000313" key="3">
    <source>
        <dbReference type="Proteomes" id="UP001218218"/>
    </source>
</evidence>
<organism evidence="2 3">
    <name type="scientific">Mycena albidolilacea</name>
    <dbReference type="NCBI Taxonomy" id="1033008"/>
    <lineage>
        <taxon>Eukaryota</taxon>
        <taxon>Fungi</taxon>
        <taxon>Dikarya</taxon>
        <taxon>Basidiomycota</taxon>
        <taxon>Agaricomycotina</taxon>
        <taxon>Agaricomycetes</taxon>
        <taxon>Agaricomycetidae</taxon>
        <taxon>Agaricales</taxon>
        <taxon>Marasmiineae</taxon>
        <taxon>Mycenaceae</taxon>
        <taxon>Mycena</taxon>
    </lineage>
</organism>
<name>A0AAD6Z858_9AGAR</name>
<protein>
    <submittedName>
        <fullName evidence="2">Uncharacterized protein</fullName>
    </submittedName>
</protein>